<accession>A0ACC0P1N1</accession>
<name>A0ACC0P1N1_RHOML</name>
<evidence type="ECO:0000313" key="1">
    <source>
        <dbReference type="EMBL" id="KAI8559124.1"/>
    </source>
</evidence>
<keyword evidence="2" id="KW-1185">Reference proteome</keyword>
<proteinExistence type="predicted"/>
<dbReference type="EMBL" id="CM046391">
    <property type="protein sequence ID" value="KAI8559124.1"/>
    <property type="molecule type" value="Genomic_DNA"/>
</dbReference>
<evidence type="ECO:0000313" key="2">
    <source>
        <dbReference type="Proteomes" id="UP001062846"/>
    </source>
</evidence>
<reference evidence="1" key="1">
    <citation type="submission" date="2022-02" db="EMBL/GenBank/DDBJ databases">
        <title>Plant Genome Project.</title>
        <authorList>
            <person name="Zhang R.-G."/>
        </authorList>
    </citation>
    <scope>NUCLEOTIDE SEQUENCE</scope>
    <source>
        <strain evidence="1">AT1</strain>
    </source>
</reference>
<protein>
    <submittedName>
        <fullName evidence="1">Uncharacterized protein</fullName>
    </submittedName>
</protein>
<organism evidence="1 2">
    <name type="scientific">Rhododendron molle</name>
    <name type="common">Chinese azalea</name>
    <name type="synonym">Azalea mollis</name>
    <dbReference type="NCBI Taxonomy" id="49168"/>
    <lineage>
        <taxon>Eukaryota</taxon>
        <taxon>Viridiplantae</taxon>
        <taxon>Streptophyta</taxon>
        <taxon>Embryophyta</taxon>
        <taxon>Tracheophyta</taxon>
        <taxon>Spermatophyta</taxon>
        <taxon>Magnoliopsida</taxon>
        <taxon>eudicotyledons</taxon>
        <taxon>Gunneridae</taxon>
        <taxon>Pentapetalae</taxon>
        <taxon>asterids</taxon>
        <taxon>Ericales</taxon>
        <taxon>Ericaceae</taxon>
        <taxon>Ericoideae</taxon>
        <taxon>Rhodoreae</taxon>
        <taxon>Rhododendron</taxon>
    </lineage>
</organism>
<comment type="caution">
    <text evidence="1">The sequence shown here is derived from an EMBL/GenBank/DDBJ whole genome shotgun (WGS) entry which is preliminary data.</text>
</comment>
<gene>
    <name evidence="1" type="ORF">RHMOL_Rhmol04G0149600</name>
</gene>
<sequence length="214" mass="23525">MKLVININPKKLFRSKKSRSISGSDPPSFGSGSTSSDSSEASSSHHHHKSDGGKRTPTSVLTSTDIHFELVQALQMTDKEGDGKITRKQLEAVLSRVGGEPPSEEELTMMLDEVVKDGNGSISFEEFGAISSAFGPPACDTELRDAFEFFDTDRNGRITAEELHAVFSAMGDGRCTLEDCRRMISGVDKNGDGFVCFEDFSLMMEQQQQQQQRF</sequence>
<dbReference type="Proteomes" id="UP001062846">
    <property type="component" value="Chromosome 4"/>
</dbReference>